<evidence type="ECO:0000256" key="4">
    <source>
        <dbReference type="ARBA" id="ARBA00023267"/>
    </source>
</evidence>
<dbReference type="PANTHER" id="PTHR12835">
    <property type="entry name" value="BIOTIN PROTEIN LIGASE"/>
    <property type="match status" value="1"/>
</dbReference>
<evidence type="ECO:0000259" key="6">
    <source>
        <dbReference type="PROSITE" id="PS51733"/>
    </source>
</evidence>
<dbReference type="EMBL" id="CP009247">
    <property type="protein sequence ID" value="APT88387.1"/>
    <property type="molecule type" value="Genomic_DNA"/>
</dbReference>
<organism evidence="7 8">
    <name type="scientific">Corynebacterium frankenforstense DSM 45800</name>
    <dbReference type="NCBI Taxonomy" id="1437875"/>
    <lineage>
        <taxon>Bacteria</taxon>
        <taxon>Bacillati</taxon>
        <taxon>Actinomycetota</taxon>
        <taxon>Actinomycetes</taxon>
        <taxon>Mycobacteriales</taxon>
        <taxon>Corynebacteriaceae</taxon>
        <taxon>Corynebacterium</taxon>
    </lineage>
</organism>
<dbReference type="Pfam" id="PF02237">
    <property type="entry name" value="BPL_C"/>
    <property type="match status" value="1"/>
</dbReference>
<gene>
    <name evidence="7" type="ORF">CFRA_02850</name>
</gene>
<dbReference type="Pfam" id="PF03099">
    <property type="entry name" value="BPL_LplA_LipB"/>
    <property type="match status" value="1"/>
</dbReference>
<dbReference type="InterPro" id="IPR045864">
    <property type="entry name" value="aa-tRNA-synth_II/BPL/LPL"/>
</dbReference>
<dbReference type="STRING" id="1437875.CFRA_02850"/>
<dbReference type="Gene3D" id="2.30.30.100">
    <property type="match status" value="1"/>
</dbReference>
<accession>A0A1L7CRD1</accession>
<dbReference type="NCBIfam" id="TIGR00121">
    <property type="entry name" value="birA_ligase"/>
    <property type="match status" value="1"/>
</dbReference>
<reference evidence="7 8" key="1">
    <citation type="submission" date="2014-08" db="EMBL/GenBank/DDBJ databases">
        <title>Complete genome sequence of Corynebacterium frankenforstense ST18(T) (=DSM 45800(T)), isolated from raw cow milk.</title>
        <authorList>
            <person name="Ruckert C."/>
            <person name="Albersmeier A."/>
            <person name="Winkler A."/>
            <person name="Lipski A."/>
            <person name="Kalinowski J."/>
        </authorList>
    </citation>
    <scope>NUCLEOTIDE SEQUENCE [LARGE SCALE GENOMIC DNA]</scope>
    <source>
        <strain evidence="7 8">ST18</strain>
    </source>
</reference>
<dbReference type="GO" id="GO:0005737">
    <property type="term" value="C:cytoplasm"/>
    <property type="evidence" value="ECO:0007669"/>
    <property type="project" value="TreeGrafter"/>
</dbReference>
<dbReference type="SUPFAM" id="SSF50037">
    <property type="entry name" value="C-terminal domain of transcriptional repressors"/>
    <property type="match status" value="1"/>
</dbReference>
<keyword evidence="4" id="KW-0092">Biotin</keyword>
<proteinExistence type="predicted"/>
<sequence>MNITTVREALAELYPSIEYVEETGSTNADLLDAADPVDRTVLLAGHQSAGRGRKGRSFTASPGTQLIFSVVYRPAAEVFAGSVSEVLDRLGLLPLTAGLAFSDVVAGSKLKWPNDVLVRGKKVCGILAEADGLGEAHPRIVLGCGLNVSIAPEDLPVPTATSLAIEDDPLAGEGMEAVAVAVLTALERRVRQWESGSPQLLTDYRAASGTIGQAVRVETPSGAIYGVAEDIADDGELVVVDDQGIHRTLSAGDVTHLRPWRPGQ</sequence>
<dbReference type="InterPro" id="IPR004143">
    <property type="entry name" value="BPL_LPL_catalytic"/>
</dbReference>
<evidence type="ECO:0000313" key="7">
    <source>
        <dbReference type="EMBL" id="APT88387.1"/>
    </source>
</evidence>
<dbReference type="InterPro" id="IPR003142">
    <property type="entry name" value="BPL_C"/>
</dbReference>
<name>A0A1L7CRD1_9CORY</name>
<keyword evidence="3" id="KW-0067">ATP-binding</keyword>
<dbReference type="GO" id="GO:0004077">
    <property type="term" value="F:biotin--[biotin carboxyl-carrier protein] ligase activity"/>
    <property type="evidence" value="ECO:0007669"/>
    <property type="project" value="UniProtKB-EC"/>
</dbReference>
<dbReference type="RefSeq" id="WP_075663366.1">
    <property type="nucleotide sequence ID" value="NZ_CP009247.1"/>
</dbReference>
<dbReference type="PROSITE" id="PS51733">
    <property type="entry name" value="BPL_LPL_CATALYTIC"/>
    <property type="match status" value="1"/>
</dbReference>
<evidence type="ECO:0000256" key="3">
    <source>
        <dbReference type="ARBA" id="ARBA00022840"/>
    </source>
</evidence>
<keyword evidence="8" id="KW-1185">Reference proteome</keyword>
<evidence type="ECO:0000256" key="1">
    <source>
        <dbReference type="ARBA" id="ARBA00022598"/>
    </source>
</evidence>
<dbReference type="CDD" id="cd16442">
    <property type="entry name" value="BPL"/>
    <property type="match status" value="1"/>
</dbReference>
<keyword evidence="2" id="KW-0547">Nucleotide-binding</keyword>
<evidence type="ECO:0000256" key="5">
    <source>
        <dbReference type="ARBA" id="ARBA00024227"/>
    </source>
</evidence>
<dbReference type="SUPFAM" id="SSF55681">
    <property type="entry name" value="Class II aaRS and biotin synthetases"/>
    <property type="match status" value="1"/>
</dbReference>
<dbReference type="InterPro" id="IPR004408">
    <property type="entry name" value="Biotin_CoA_COase_ligase"/>
</dbReference>
<dbReference type="KEGG" id="cfk:CFRA_02850"/>
<keyword evidence="1" id="KW-0436">Ligase</keyword>
<dbReference type="EC" id="6.3.4.15" evidence="5"/>
<dbReference type="GO" id="GO:0005524">
    <property type="term" value="F:ATP binding"/>
    <property type="evidence" value="ECO:0007669"/>
    <property type="project" value="UniProtKB-KW"/>
</dbReference>
<evidence type="ECO:0000256" key="2">
    <source>
        <dbReference type="ARBA" id="ARBA00022741"/>
    </source>
</evidence>
<evidence type="ECO:0000313" key="8">
    <source>
        <dbReference type="Proteomes" id="UP000185434"/>
    </source>
</evidence>
<dbReference type="InterPro" id="IPR008988">
    <property type="entry name" value="Transcriptional_repressor_C"/>
</dbReference>
<dbReference type="PANTHER" id="PTHR12835:SF5">
    <property type="entry name" value="BIOTIN--PROTEIN LIGASE"/>
    <property type="match status" value="1"/>
</dbReference>
<protein>
    <recommendedName>
        <fullName evidence="5">biotin--[biotin carboxyl-carrier protein] ligase</fullName>
        <ecNumber evidence="5">6.3.4.15</ecNumber>
    </recommendedName>
</protein>
<dbReference type="Gene3D" id="3.30.930.10">
    <property type="entry name" value="Bira Bifunctional Protein, Domain 2"/>
    <property type="match status" value="1"/>
</dbReference>
<dbReference type="AlphaFoldDB" id="A0A1L7CRD1"/>
<feature type="domain" description="BPL/LPL catalytic" evidence="6">
    <location>
        <begin position="1"/>
        <end position="194"/>
    </location>
</feature>
<dbReference type="Proteomes" id="UP000185434">
    <property type="component" value="Chromosome"/>
</dbReference>